<protein>
    <recommendedName>
        <fullName evidence="3">CfrBI restriction endonuclease</fullName>
    </recommendedName>
</protein>
<evidence type="ECO:0008006" key="3">
    <source>
        <dbReference type="Google" id="ProtNLM"/>
    </source>
</evidence>
<dbReference type="Proteomes" id="UP000053030">
    <property type="component" value="Unassembled WGS sequence"/>
</dbReference>
<dbReference type="AlphaFoldDB" id="A0A837NAV9"/>
<accession>A0A837NAV9</accession>
<dbReference type="Pfam" id="PF09516">
    <property type="entry name" value="RE_CfrBI"/>
    <property type="match status" value="1"/>
</dbReference>
<name>A0A837NAV9_9GAMM</name>
<evidence type="ECO:0000313" key="1">
    <source>
        <dbReference type="EMBL" id="KPD24034.1"/>
    </source>
</evidence>
<evidence type="ECO:0000313" key="2">
    <source>
        <dbReference type="Proteomes" id="UP000053030"/>
    </source>
</evidence>
<proteinExistence type="predicted"/>
<reference evidence="1 2" key="1">
    <citation type="submission" date="2015-08" db="EMBL/GenBank/DDBJ databases">
        <title>Genome sequencing and assembly of the deep-sea bacterium Idiomarina zobellii.</title>
        <authorList>
            <person name="Mithoefer S.D."/>
            <person name="Rheaume B.A."/>
            <person name="MacLea K.S."/>
        </authorList>
    </citation>
    <scope>NUCLEOTIDE SEQUENCE [LARGE SCALE GENOMIC DNA]</scope>
    <source>
        <strain evidence="1 2">KMM 231</strain>
    </source>
</reference>
<organism evidence="1 2">
    <name type="scientific">Idiomarina zobellii</name>
    <dbReference type="NCBI Taxonomy" id="86103"/>
    <lineage>
        <taxon>Bacteria</taxon>
        <taxon>Pseudomonadati</taxon>
        <taxon>Pseudomonadota</taxon>
        <taxon>Gammaproteobacteria</taxon>
        <taxon>Alteromonadales</taxon>
        <taxon>Idiomarinaceae</taxon>
        <taxon>Idiomarina</taxon>
    </lineage>
</organism>
<keyword evidence="2" id="KW-1185">Reference proteome</keyword>
<gene>
    <name evidence="1" type="ORF">AFK76_05785</name>
</gene>
<dbReference type="InterPro" id="IPR019042">
    <property type="entry name" value="Restrct_endonuc_II_CfrBI"/>
</dbReference>
<dbReference type="RefSeq" id="WP_053953353.1">
    <property type="nucleotide sequence ID" value="NZ_FNCB01000005.1"/>
</dbReference>
<sequence>MTKGTLEPHDIPSTLADLSTITKQQIIGVIGQEPFKEAIRAVLLGENIRDFTEGRTRTRLNKAYVQTIKLYIELAAKGLSADEIITAAAEAAKKQFEVKPKTFTDKQTVVLRWLYGMNGKLSQNALRDDVGNATSSYLEEYKRINEDLSKELGDINTTITYVGEDKAKYQVDFSTEHFLALMNTIGAATLTIRGSEKSVNGKAFEKLILGSLFQIMGFELTSSDSDIKDSPSFWLSSQDEGERESDATLVYKDKGVRVDIGFIGRGNTEISLDKVSRYSRKMEIDGGTVDMSTFIIVDRIGERSNIEQKAEAIDGKIFKMSSPTWVTEVANMLRAIFGEDTITFPEGMNQDESKAHIHKSLEKIDLERLLK</sequence>
<dbReference type="EMBL" id="LHSG01000004">
    <property type="protein sequence ID" value="KPD24034.1"/>
    <property type="molecule type" value="Genomic_DNA"/>
</dbReference>
<dbReference type="REBASE" id="133003">
    <property type="entry name" value="Izo231ORF5780P"/>
</dbReference>
<comment type="caution">
    <text evidence="1">The sequence shown here is derived from an EMBL/GenBank/DDBJ whole genome shotgun (WGS) entry which is preliminary data.</text>
</comment>